<gene>
    <name evidence="4" type="ORF">H7B90_31800</name>
</gene>
<keyword evidence="5" id="KW-1185">Reference proteome</keyword>
<reference evidence="4 5" key="1">
    <citation type="submission" date="2020-08" db="EMBL/GenBank/DDBJ databases">
        <title>Cohnella phylogeny.</title>
        <authorList>
            <person name="Dunlap C."/>
        </authorList>
    </citation>
    <scope>NUCLEOTIDE SEQUENCE [LARGE SCALE GENOMIC DNA]</scope>
    <source>
        <strain evidence="4 5">DSM 25239</strain>
    </source>
</reference>
<dbReference type="InterPro" id="IPR008490">
    <property type="entry name" value="Transposase_InsH_N"/>
</dbReference>
<dbReference type="Proteomes" id="UP000553776">
    <property type="component" value="Unassembled WGS sequence"/>
</dbReference>
<evidence type="ECO:0000313" key="5">
    <source>
        <dbReference type="Proteomes" id="UP000553776"/>
    </source>
</evidence>
<accession>A0A841UDI1</accession>
<sequence length="564" mass="63360">MRKPVRYKTFDQISFTDLLVYSKLPPHPFWSVVAEKVDFTFADSLCAFLYSGRGQHPYAPSLKLKIHLVQGYYVLSDRLAEEKIIGDLFIKRFLELPVEFFGFDHSTIALDRHRMGLGLFRACHLYILAQMYSLGLWGDQDESWILDSFPCNPGLAMVGTHRLIQQAALRVLQHLKRSHSGLYQMTQKSLLLSALTARSSLQSPKHEQLLAFSKLASEAHALLEWFDTPQVVEEFSQWTNTAARQKSFELQDILRQVLSENCRPSGPEGGSSVPLEAASPDADSHSDGTTGDSTEAIVYEKIPRANRSSNRIISAVDPNARIGMKTSRKRIKGYKTQNLCTSSGAILDVRVIPACEHDREATFDMVHNALTFWNIRPCALLADTSYGHGRQRNLLKSIGVEIVAPVPPAVNPTGLYPNSRFEYDPQNDVYRCPNGNTSSRKNHNSKLEGTQYYFGKVCKECPLREECTPNRSGRSVFRSDYADVYERAHAFNTSIEGRALLQQRSQVERKNAEVKNDCGVGASKTRSQNALDIKAVMAAITVNLKLLVWRLGGKPGFVRRCRLA</sequence>
<dbReference type="PANTHER" id="PTHR33408">
    <property type="entry name" value="TRANSPOSASE"/>
    <property type="match status" value="1"/>
</dbReference>
<dbReference type="EMBL" id="JACJVR010000156">
    <property type="protein sequence ID" value="MBB6695981.1"/>
    <property type="molecule type" value="Genomic_DNA"/>
</dbReference>
<dbReference type="InterPro" id="IPR025668">
    <property type="entry name" value="Tnp_DDE_dom"/>
</dbReference>
<feature type="region of interest" description="Disordered" evidence="1">
    <location>
        <begin position="260"/>
        <end position="293"/>
    </location>
</feature>
<evidence type="ECO:0000259" key="3">
    <source>
        <dbReference type="Pfam" id="PF13751"/>
    </source>
</evidence>
<evidence type="ECO:0000256" key="1">
    <source>
        <dbReference type="SAM" id="MobiDB-lite"/>
    </source>
</evidence>
<dbReference type="PANTHER" id="PTHR33408:SF2">
    <property type="entry name" value="TRANSPOSASE DDE DOMAIN-CONTAINING PROTEIN"/>
    <property type="match status" value="1"/>
</dbReference>
<dbReference type="AlphaFoldDB" id="A0A841UDI1"/>
<evidence type="ECO:0000259" key="2">
    <source>
        <dbReference type="Pfam" id="PF05598"/>
    </source>
</evidence>
<feature type="domain" description="Transposase DDE" evidence="3">
    <location>
        <begin position="432"/>
        <end position="547"/>
    </location>
</feature>
<feature type="domain" description="Transposase InsH N-terminal" evidence="2">
    <location>
        <begin position="22"/>
        <end position="114"/>
    </location>
</feature>
<dbReference type="Pfam" id="PF13751">
    <property type="entry name" value="DDE_Tnp_1_6"/>
    <property type="match status" value="1"/>
</dbReference>
<proteinExistence type="predicted"/>
<organism evidence="4 5">
    <name type="scientific">Cohnella xylanilytica</name>
    <dbReference type="NCBI Taxonomy" id="557555"/>
    <lineage>
        <taxon>Bacteria</taxon>
        <taxon>Bacillati</taxon>
        <taxon>Bacillota</taxon>
        <taxon>Bacilli</taxon>
        <taxon>Bacillales</taxon>
        <taxon>Paenibacillaceae</taxon>
        <taxon>Cohnella</taxon>
    </lineage>
</organism>
<dbReference type="RefSeq" id="WP_185139926.1">
    <property type="nucleotide sequence ID" value="NZ_JACJVR010000156.1"/>
</dbReference>
<dbReference type="Pfam" id="PF05598">
    <property type="entry name" value="DUF772"/>
    <property type="match status" value="1"/>
</dbReference>
<comment type="caution">
    <text evidence="4">The sequence shown here is derived from an EMBL/GenBank/DDBJ whole genome shotgun (WGS) entry which is preliminary data.</text>
</comment>
<evidence type="ECO:0000313" key="4">
    <source>
        <dbReference type="EMBL" id="MBB6695981.1"/>
    </source>
</evidence>
<name>A0A841UDI1_9BACL</name>
<protein>
    <submittedName>
        <fullName evidence="4">Transposase</fullName>
    </submittedName>
</protein>